<evidence type="ECO:0000313" key="1">
    <source>
        <dbReference type="EMBL" id="OHA72130.1"/>
    </source>
</evidence>
<gene>
    <name evidence="1" type="ORF">A3A27_02495</name>
</gene>
<reference evidence="1 2" key="1">
    <citation type="journal article" date="2016" name="Nat. Commun.">
        <title>Thousands of microbial genomes shed light on interconnected biogeochemical processes in an aquifer system.</title>
        <authorList>
            <person name="Anantharaman K."/>
            <person name="Brown C.T."/>
            <person name="Hug L.A."/>
            <person name="Sharon I."/>
            <person name="Castelle C.J."/>
            <person name="Probst A.J."/>
            <person name="Thomas B.C."/>
            <person name="Singh A."/>
            <person name="Wilkins M.J."/>
            <person name="Karaoz U."/>
            <person name="Brodie E.L."/>
            <person name="Williams K.H."/>
            <person name="Hubbard S.S."/>
            <person name="Banfield J.F."/>
        </authorList>
    </citation>
    <scope>NUCLEOTIDE SEQUENCE [LARGE SCALE GENOMIC DNA]</scope>
</reference>
<protein>
    <submittedName>
        <fullName evidence="1">Uncharacterized protein</fullName>
    </submittedName>
</protein>
<sequence>MPKSQEERLAPFHDARHAVEIAKGDVVKLTKRRVRALLKPMKGSLPRRFVVSHWNTDPNGSPIGVFRMLELTPGGRLFEHDMRFMGPVDDPQITRAAPLPEPREVYHCLAGDYEWLQQGEVIILGIAHIGELIARGERIPHSSEVRLFKEPVALRISEEPLVHYGTPAFGG</sequence>
<dbReference type="AlphaFoldDB" id="A0A1G2RH19"/>
<accession>A0A1G2RH19</accession>
<comment type="caution">
    <text evidence="1">The sequence shown here is derived from an EMBL/GenBank/DDBJ whole genome shotgun (WGS) entry which is preliminary data.</text>
</comment>
<proteinExistence type="predicted"/>
<name>A0A1G2RH19_9BACT</name>
<organism evidence="1 2">
    <name type="scientific">Candidatus Wildermuthbacteria bacterium RIFCSPLOWO2_01_FULL_47_18</name>
    <dbReference type="NCBI Taxonomy" id="1802460"/>
    <lineage>
        <taxon>Bacteria</taxon>
        <taxon>Candidatus Wildermuthiibacteriota</taxon>
    </lineage>
</organism>
<evidence type="ECO:0000313" key="2">
    <source>
        <dbReference type="Proteomes" id="UP000177287"/>
    </source>
</evidence>
<dbReference type="EMBL" id="MHUF01000023">
    <property type="protein sequence ID" value="OHA72130.1"/>
    <property type="molecule type" value="Genomic_DNA"/>
</dbReference>
<dbReference type="Proteomes" id="UP000177287">
    <property type="component" value="Unassembled WGS sequence"/>
</dbReference>